<feature type="compositionally biased region" description="Basic and acidic residues" evidence="1">
    <location>
        <begin position="262"/>
        <end position="271"/>
    </location>
</feature>
<proteinExistence type="predicted"/>
<feature type="region of interest" description="Disordered" evidence="1">
    <location>
        <begin position="153"/>
        <end position="193"/>
    </location>
</feature>
<feature type="compositionally biased region" description="Basic and acidic residues" evidence="1">
    <location>
        <begin position="170"/>
        <end position="186"/>
    </location>
</feature>
<organism evidence="2">
    <name type="scientific">Pararge aegeria</name>
    <name type="common">speckled wood butterfly</name>
    <dbReference type="NCBI Taxonomy" id="116150"/>
    <lineage>
        <taxon>Eukaryota</taxon>
        <taxon>Metazoa</taxon>
        <taxon>Ecdysozoa</taxon>
        <taxon>Arthropoda</taxon>
        <taxon>Hexapoda</taxon>
        <taxon>Insecta</taxon>
        <taxon>Pterygota</taxon>
        <taxon>Neoptera</taxon>
        <taxon>Endopterygota</taxon>
        <taxon>Lepidoptera</taxon>
        <taxon>Glossata</taxon>
        <taxon>Ditrysia</taxon>
        <taxon>Papilionoidea</taxon>
        <taxon>Nymphalidae</taxon>
        <taxon>Satyrinae</taxon>
        <taxon>Satyrini</taxon>
        <taxon>Parargina</taxon>
        <taxon>Pararge</taxon>
    </lineage>
</organism>
<protein>
    <submittedName>
        <fullName evidence="2">Uncharacterized protein</fullName>
    </submittedName>
</protein>
<reference evidence="2" key="2">
    <citation type="submission" date="2013-05" db="EMBL/GenBank/DDBJ databases">
        <authorList>
            <person name="Carter J.-M."/>
            <person name="Baker S.C."/>
            <person name="Pink R."/>
            <person name="Carter D.R.F."/>
            <person name="Collins A."/>
            <person name="Tomlin J."/>
            <person name="Gibbs M."/>
            <person name="Breuker C.J."/>
        </authorList>
    </citation>
    <scope>NUCLEOTIDE SEQUENCE</scope>
    <source>
        <tissue evidence="2">Ovary</tissue>
    </source>
</reference>
<sequence>IFEELESPRVDISIIAEIKKKDLESVRDSIEKIVISDKIVTTFDSTATIETKSKNTIDTDNKAIKTSKKEVIDANSIESTFEIVIAKSAAVENTEKEVTGANESHLINTPLETNDESQLQANNTKVNNTTVEFENIYKDVTVPRATEFDLLVSQESVDENNTNTENSESEDLKYNLRNKTKLEKPKTERKRRKNKVFDGEILLESVPKCESKSKPPRKNLRLRRQKNISDVDGDGKDKLKDIVNLQSEFSDVTMDIPAPLKTSEDIPSPEKVEDEENSPILGIQSCPAKSITRSRRKLFTPRAEPLEESLVGTGDSNDRIRVPRPSYHRPRARRKL</sequence>
<evidence type="ECO:0000256" key="1">
    <source>
        <dbReference type="SAM" id="MobiDB-lite"/>
    </source>
</evidence>
<dbReference type="AlphaFoldDB" id="S4PDG8"/>
<reference evidence="2" key="1">
    <citation type="journal article" date="2013" name="BMC Genomics">
        <title>Unscrambling butterfly oogenesis.</title>
        <authorList>
            <person name="Carter J.M."/>
            <person name="Baker S.C."/>
            <person name="Pink R."/>
            <person name="Carter D.R."/>
            <person name="Collins A."/>
            <person name="Tomlin J."/>
            <person name="Gibbs M."/>
            <person name="Breuker C.J."/>
        </authorList>
    </citation>
    <scope>NUCLEOTIDE SEQUENCE</scope>
    <source>
        <tissue evidence="2">Ovary</tissue>
    </source>
</reference>
<feature type="non-terminal residue" evidence="2">
    <location>
        <position position="1"/>
    </location>
</feature>
<accession>S4PDG8</accession>
<dbReference type="EMBL" id="GAIX01003686">
    <property type="protein sequence ID" value="JAA88874.1"/>
    <property type="molecule type" value="Transcribed_RNA"/>
</dbReference>
<feature type="region of interest" description="Disordered" evidence="1">
    <location>
        <begin position="207"/>
        <end position="233"/>
    </location>
</feature>
<name>S4PDG8_9NEOP</name>
<feature type="compositionally biased region" description="Basic residues" evidence="1">
    <location>
        <begin position="326"/>
        <end position="336"/>
    </location>
</feature>
<feature type="compositionally biased region" description="Basic residues" evidence="1">
    <location>
        <begin position="214"/>
        <end position="226"/>
    </location>
</feature>
<evidence type="ECO:0000313" key="2">
    <source>
        <dbReference type="EMBL" id="JAA88874.1"/>
    </source>
</evidence>
<feature type="region of interest" description="Disordered" evidence="1">
    <location>
        <begin position="258"/>
        <end position="336"/>
    </location>
</feature>